<evidence type="ECO:0000256" key="1">
    <source>
        <dbReference type="SAM" id="Coils"/>
    </source>
</evidence>
<keyword evidence="3" id="KW-1185">Reference proteome</keyword>
<dbReference type="Proteomes" id="UP001470230">
    <property type="component" value="Unassembled WGS sequence"/>
</dbReference>
<dbReference type="EMBL" id="JAPFFF010000007">
    <property type="protein sequence ID" value="KAK8885552.1"/>
    <property type="molecule type" value="Genomic_DNA"/>
</dbReference>
<reference evidence="2 3" key="1">
    <citation type="submission" date="2024-04" db="EMBL/GenBank/DDBJ databases">
        <title>Tritrichomonas musculus Genome.</title>
        <authorList>
            <person name="Alves-Ferreira E."/>
            <person name="Grigg M."/>
            <person name="Lorenzi H."/>
            <person name="Galac M."/>
        </authorList>
    </citation>
    <scope>NUCLEOTIDE SEQUENCE [LARGE SCALE GENOMIC DNA]</scope>
    <source>
        <strain evidence="2 3">EAF2021</strain>
    </source>
</reference>
<evidence type="ECO:0000313" key="3">
    <source>
        <dbReference type="Proteomes" id="UP001470230"/>
    </source>
</evidence>
<keyword evidence="1" id="KW-0175">Coiled coil</keyword>
<protein>
    <submittedName>
        <fullName evidence="2">Uncharacterized protein</fullName>
    </submittedName>
</protein>
<organism evidence="2 3">
    <name type="scientific">Tritrichomonas musculus</name>
    <dbReference type="NCBI Taxonomy" id="1915356"/>
    <lineage>
        <taxon>Eukaryota</taxon>
        <taxon>Metamonada</taxon>
        <taxon>Parabasalia</taxon>
        <taxon>Tritrichomonadida</taxon>
        <taxon>Tritrichomonadidae</taxon>
        <taxon>Tritrichomonas</taxon>
    </lineage>
</organism>
<feature type="coiled-coil region" evidence="1">
    <location>
        <begin position="66"/>
        <end position="178"/>
    </location>
</feature>
<accession>A0ABR2K3R6</accession>
<sequence length="529" mass="62489">MDEHDIREENAVLRQRLTTTEQKMEMMVQALEKRNDQIKEWAKMYSDLQLQFYEAQESANTQASFVQERNKTIQQLSQMIDELRQQNYVQANVNLKEAQQLREEINREKMYLIDTLNQLSQAKIPAEEALRDLGERLEKKNEQINNLTNQYKDLNDKFEKLNDDIANRDAEIHQLNVENSEMDQQIRLLSVKLADARSGRVELAQIEQLNIEVERKRQLNSKLEREKARLKKIGIKLREDLNERDSLIEQLQNNLKLVMDQNVDLRSRYSDAQNKNYNLQQKASKAFENERIANNKFFAKKNKAHLLKLQLKEAQEKLAEQDKKKTRIAVNKLRKIKDDDEEQLKQRELQIQLRQEKEKRLDAEQEVFDMKDEMEHLRKELSDMKIQYAELKGTDIEPLVELLKDLQVEAITINSEYESLIQSIPEEPEIADLGIPEEFCESPLATKVLAQATQYHVENKELRILLRKFGRYASIYKRISNVLAKYPIITTEDIGTQVERGCWVLTADVEHLQRCIVKLHELLIRKYNC</sequence>
<gene>
    <name evidence="2" type="ORF">M9Y10_041002</name>
</gene>
<feature type="coiled-coil region" evidence="1">
    <location>
        <begin position="206"/>
        <end position="394"/>
    </location>
</feature>
<proteinExistence type="predicted"/>
<name>A0ABR2K3R6_9EUKA</name>
<evidence type="ECO:0000313" key="2">
    <source>
        <dbReference type="EMBL" id="KAK8885552.1"/>
    </source>
</evidence>
<comment type="caution">
    <text evidence="2">The sequence shown here is derived from an EMBL/GenBank/DDBJ whole genome shotgun (WGS) entry which is preliminary data.</text>
</comment>